<evidence type="ECO:0000259" key="9">
    <source>
        <dbReference type="PROSITE" id="PS51278"/>
    </source>
</evidence>
<keyword evidence="5 8" id="KW-0067">ATP-binding</keyword>
<proteinExistence type="inferred from homology"/>
<dbReference type="GO" id="GO:0005524">
    <property type="term" value="F:ATP binding"/>
    <property type="evidence" value="ECO:0007669"/>
    <property type="project" value="UniProtKB-KW"/>
</dbReference>
<evidence type="ECO:0000256" key="2">
    <source>
        <dbReference type="ARBA" id="ARBA00005752"/>
    </source>
</evidence>
<dbReference type="InterPro" id="IPR006426">
    <property type="entry name" value="Asn_synth_AEB"/>
</dbReference>
<accession>A0A329VAZ9</accession>
<feature type="domain" description="Glutamine amidotransferase type-2" evidence="9">
    <location>
        <begin position="2"/>
        <end position="214"/>
    </location>
</feature>
<dbReference type="AlphaFoldDB" id="A0A329VAZ9"/>
<keyword evidence="6" id="KW-0315">Glutamine amidotransferase</keyword>
<comment type="caution">
    <text evidence="10">The sequence shown here is derived from an EMBL/GenBank/DDBJ whole genome shotgun (WGS) entry which is preliminary data.</text>
</comment>
<evidence type="ECO:0000256" key="8">
    <source>
        <dbReference type="PIRSR" id="PIRSR001589-2"/>
    </source>
</evidence>
<dbReference type="PIRSF" id="PIRSF001589">
    <property type="entry name" value="Asn_synthetase_glu-h"/>
    <property type="match status" value="1"/>
</dbReference>
<evidence type="ECO:0000256" key="7">
    <source>
        <dbReference type="ARBA" id="ARBA00048741"/>
    </source>
</evidence>
<dbReference type="SUPFAM" id="SSF52402">
    <property type="entry name" value="Adenine nucleotide alpha hydrolases-like"/>
    <property type="match status" value="1"/>
</dbReference>
<organism evidence="10 11">
    <name type="scientific">Photorhabdus laumondii subsp. clarkei</name>
    <dbReference type="NCBI Taxonomy" id="2029685"/>
    <lineage>
        <taxon>Bacteria</taxon>
        <taxon>Pseudomonadati</taxon>
        <taxon>Pseudomonadota</taxon>
        <taxon>Gammaproteobacteria</taxon>
        <taxon>Enterobacterales</taxon>
        <taxon>Morganellaceae</taxon>
        <taxon>Photorhabdus</taxon>
    </lineage>
</organism>
<dbReference type="CDD" id="cd00712">
    <property type="entry name" value="AsnB"/>
    <property type="match status" value="1"/>
</dbReference>
<dbReference type="Gene3D" id="3.60.20.10">
    <property type="entry name" value="Glutamine Phosphoribosylpyrophosphate, subunit 1, domain 1"/>
    <property type="match status" value="1"/>
</dbReference>
<evidence type="ECO:0000256" key="3">
    <source>
        <dbReference type="ARBA" id="ARBA00012737"/>
    </source>
</evidence>
<evidence type="ECO:0000256" key="4">
    <source>
        <dbReference type="ARBA" id="ARBA00022741"/>
    </source>
</evidence>
<dbReference type="SUPFAM" id="SSF56235">
    <property type="entry name" value="N-terminal nucleophile aminohydrolases (Ntn hydrolases)"/>
    <property type="match status" value="1"/>
</dbReference>
<reference evidence="10 11" key="1">
    <citation type="journal article" date="2018" name="Int. J. Syst. Evol. Microbiol.">
        <title>Whole-genome-based revisit of Photorhabdus phylogeny: proposal for the elevation of most Photorhabdus subspecies to the species level and description of one novel species Photorhabdus bodei sp. nov., and one novel subspecies Photorhabdus laumondii subsp. clarkei subsp. nov.</title>
        <authorList>
            <person name="Machado R.A.R."/>
            <person name="Wuthrich D."/>
            <person name="Kuhnert P."/>
            <person name="Arce C.C.M."/>
            <person name="Thonen L."/>
            <person name="Ruiz C."/>
            <person name="Zhang X."/>
            <person name="Robert C.A.M."/>
            <person name="Karimi J."/>
            <person name="Kamali S."/>
            <person name="Ma J."/>
            <person name="Bruggmann R."/>
            <person name="Erb M."/>
        </authorList>
    </citation>
    <scope>NUCLEOTIDE SEQUENCE [LARGE SCALE GENOMIC DNA]</scope>
    <source>
        <strain evidence="10 11">BOJ-47</strain>
    </source>
</reference>
<dbReference type="CDD" id="cd01991">
    <property type="entry name" value="Asn_synthase_B_C"/>
    <property type="match status" value="1"/>
</dbReference>
<dbReference type="InterPro" id="IPR033738">
    <property type="entry name" value="AsnB_N"/>
</dbReference>
<dbReference type="PANTHER" id="PTHR43284">
    <property type="entry name" value="ASPARAGINE SYNTHETASE (GLUTAMINE-HYDROLYZING)"/>
    <property type="match status" value="1"/>
</dbReference>
<feature type="binding site" evidence="8">
    <location>
        <begin position="364"/>
        <end position="365"/>
    </location>
    <ligand>
        <name>ATP</name>
        <dbReference type="ChEBI" id="CHEBI:30616"/>
    </ligand>
</feature>
<feature type="binding site" evidence="8">
    <location>
        <position position="262"/>
    </location>
    <ligand>
        <name>ATP</name>
        <dbReference type="ChEBI" id="CHEBI:30616"/>
    </ligand>
</feature>
<dbReference type="Pfam" id="PF00733">
    <property type="entry name" value="Asn_synthase"/>
    <property type="match status" value="1"/>
</dbReference>
<dbReference type="Proteomes" id="UP000250870">
    <property type="component" value="Unassembled WGS sequence"/>
</dbReference>
<feature type="binding site" evidence="8">
    <location>
        <position position="101"/>
    </location>
    <ligand>
        <name>L-glutamine</name>
        <dbReference type="ChEBI" id="CHEBI:58359"/>
    </ligand>
</feature>
<dbReference type="InterPro" id="IPR017932">
    <property type="entry name" value="GATase_2_dom"/>
</dbReference>
<name>A0A329VAZ9_9GAMM</name>
<comment type="similarity">
    <text evidence="2">Belongs to the asparagine synthetase family.</text>
</comment>
<evidence type="ECO:0000256" key="1">
    <source>
        <dbReference type="ARBA" id="ARBA00005187"/>
    </source>
</evidence>
<evidence type="ECO:0000256" key="6">
    <source>
        <dbReference type="ARBA" id="ARBA00022962"/>
    </source>
</evidence>
<dbReference type="EC" id="6.3.5.4" evidence="3"/>
<protein>
    <recommendedName>
        <fullName evidence="3">asparagine synthase (glutamine-hydrolyzing)</fullName>
        <ecNumber evidence="3">6.3.5.4</ecNumber>
    </recommendedName>
</protein>
<dbReference type="GO" id="GO:0006529">
    <property type="term" value="P:asparagine biosynthetic process"/>
    <property type="evidence" value="ECO:0007669"/>
    <property type="project" value="InterPro"/>
</dbReference>
<dbReference type="InterPro" id="IPR051786">
    <property type="entry name" value="ASN_synthetase/amidase"/>
</dbReference>
<dbReference type="Pfam" id="PF13537">
    <property type="entry name" value="GATase_7"/>
    <property type="match status" value="1"/>
</dbReference>
<keyword evidence="4 8" id="KW-0547">Nucleotide-binding</keyword>
<dbReference type="InterPro" id="IPR001962">
    <property type="entry name" value="Asn_synthase"/>
</dbReference>
<comment type="catalytic activity">
    <reaction evidence="7">
        <text>L-aspartate + L-glutamine + ATP + H2O = L-asparagine + L-glutamate + AMP + diphosphate + H(+)</text>
        <dbReference type="Rhea" id="RHEA:12228"/>
        <dbReference type="ChEBI" id="CHEBI:15377"/>
        <dbReference type="ChEBI" id="CHEBI:15378"/>
        <dbReference type="ChEBI" id="CHEBI:29985"/>
        <dbReference type="ChEBI" id="CHEBI:29991"/>
        <dbReference type="ChEBI" id="CHEBI:30616"/>
        <dbReference type="ChEBI" id="CHEBI:33019"/>
        <dbReference type="ChEBI" id="CHEBI:58048"/>
        <dbReference type="ChEBI" id="CHEBI:58359"/>
        <dbReference type="ChEBI" id="CHEBI:456215"/>
        <dbReference type="EC" id="6.3.5.4"/>
    </reaction>
</comment>
<evidence type="ECO:0000313" key="11">
    <source>
        <dbReference type="Proteomes" id="UP000250870"/>
    </source>
</evidence>
<dbReference type="NCBIfam" id="TIGR01536">
    <property type="entry name" value="asn_synth_AEB"/>
    <property type="match status" value="1"/>
</dbReference>
<dbReference type="PROSITE" id="PS51278">
    <property type="entry name" value="GATASE_TYPE_2"/>
    <property type="match status" value="1"/>
</dbReference>
<sequence>MGGITGIFSRNTLQQLDRAIISAMTDLIMNRGPDFRDIYYGKNFAVGQTSVKTCSMQQDLRVPISYDHNEIISVIDGKIYNSQQLRHELKELGYHFSGESDSELIQKMYTEYRESFCEKIDGSYALAIHDRSSGHFILARDRFAEKPLYYMIANDRVYFSSTPLSLMATPGFNFEVSAMGLIRYLSYTQCPPPETIFENIYKVPAAHIVLFDGIQSKSICYWKTKYIPCKNLSYADAAEQLHGILLEQSKLLFDINMPFGVLLSGGVDSSISLGLAHDITDGEIETYTLTGSIPEKTDIEQARADIISKLYQTKQHVYSFADISFSDFSRVVQNYPEPLGLTDSIHVALLSEIIKDDGIKIIFSGNGADEIFFGYTSYLKLLDECVALSEFDVLSHKKQLIDKHYKMQMSSCRYLKESVSVILSRYPVINDCYFEMFESEDIFEAHVFLDSMLTLNHAMSFFDSISVNYGIEHRSIYLNRKSLEFAASLPRSFKIDTGDNSTKRILKTVAENYMPEYLIYDRKLSCGGGIDYRSLFSRYWCDEIRCLFHSILHLYSTTFEYSPIEKLMNKVLSGTSSNDEYLIFIKFLILFCWLDSVPNMRNKVNLVVEKYMRKYF</sequence>
<dbReference type="InterPro" id="IPR029055">
    <property type="entry name" value="Ntn_hydrolases_N"/>
</dbReference>
<dbReference type="EMBL" id="NSCI01000031">
    <property type="protein sequence ID" value="RAW86107.1"/>
    <property type="molecule type" value="Genomic_DNA"/>
</dbReference>
<comment type="pathway">
    <text evidence="1">Amino-acid biosynthesis; L-asparagine biosynthesis; L-asparagine from L-aspartate (L-Gln route): step 1/1.</text>
</comment>
<dbReference type="GO" id="GO:0004066">
    <property type="term" value="F:asparagine synthase (glutamine-hydrolyzing) activity"/>
    <property type="evidence" value="ECO:0007669"/>
    <property type="project" value="UniProtKB-EC"/>
</dbReference>
<evidence type="ECO:0000256" key="5">
    <source>
        <dbReference type="ARBA" id="ARBA00022840"/>
    </source>
</evidence>
<dbReference type="InterPro" id="IPR014729">
    <property type="entry name" value="Rossmann-like_a/b/a_fold"/>
</dbReference>
<evidence type="ECO:0000313" key="10">
    <source>
        <dbReference type="EMBL" id="RAW86107.1"/>
    </source>
</evidence>
<dbReference type="RefSeq" id="WP_113026703.1">
    <property type="nucleotide sequence ID" value="NZ_CAWNWQ010000031.1"/>
</dbReference>
<dbReference type="Gene3D" id="3.40.50.620">
    <property type="entry name" value="HUPs"/>
    <property type="match status" value="1"/>
</dbReference>
<dbReference type="PANTHER" id="PTHR43284:SF1">
    <property type="entry name" value="ASPARAGINE SYNTHETASE"/>
    <property type="match status" value="1"/>
</dbReference>
<gene>
    <name evidence="10" type="primary">asnB</name>
    <name evidence="10" type="ORF">CKY01_18320</name>
</gene>